<evidence type="ECO:0000256" key="8">
    <source>
        <dbReference type="ARBA" id="ARBA00022670"/>
    </source>
</evidence>
<dbReference type="EMBL" id="JAYMGO010000016">
    <property type="protein sequence ID" value="KAL1258720.1"/>
    <property type="molecule type" value="Genomic_DNA"/>
</dbReference>
<keyword evidence="20" id="KW-1185">Reference proteome</keyword>
<dbReference type="PROSITE" id="PS50802">
    <property type="entry name" value="OTU"/>
    <property type="match status" value="1"/>
</dbReference>
<feature type="compositionally biased region" description="Basic and acidic residues" evidence="16">
    <location>
        <begin position="644"/>
        <end position="654"/>
    </location>
</feature>
<evidence type="ECO:0000259" key="17">
    <source>
        <dbReference type="PROSITE" id="PS50802"/>
    </source>
</evidence>
<feature type="compositionally biased region" description="Basic and acidic residues" evidence="16">
    <location>
        <begin position="418"/>
        <end position="433"/>
    </location>
</feature>
<evidence type="ECO:0000256" key="3">
    <source>
        <dbReference type="ARBA" id="ARBA00004496"/>
    </source>
</evidence>
<comment type="subcellular location">
    <subcellularLocation>
        <location evidence="3">Cytoplasm</location>
    </subcellularLocation>
    <subcellularLocation>
        <location evidence="2">Nucleus</location>
    </subcellularLocation>
</comment>
<feature type="compositionally biased region" description="Polar residues" evidence="16">
    <location>
        <begin position="555"/>
        <end position="580"/>
    </location>
</feature>
<evidence type="ECO:0000256" key="14">
    <source>
        <dbReference type="ARBA" id="ARBA00022833"/>
    </source>
</evidence>
<evidence type="ECO:0000256" key="13">
    <source>
        <dbReference type="ARBA" id="ARBA00022807"/>
    </source>
</evidence>
<proteinExistence type="inferred from homology"/>
<dbReference type="PANTHER" id="PTHR13367">
    <property type="entry name" value="UBIQUITIN THIOESTERASE"/>
    <property type="match status" value="1"/>
</dbReference>
<evidence type="ECO:0000256" key="9">
    <source>
        <dbReference type="ARBA" id="ARBA00022723"/>
    </source>
</evidence>
<feature type="compositionally biased region" description="Low complexity" evidence="16">
    <location>
        <begin position="434"/>
        <end position="477"/>
    </location>
</feature>
<feature type="region of interest" description="Disordered" evidence="16">
    <location>
        <begin position="405"/>
        <end position="589"/>
    </location>
</feature>
<sequence>KNWDLSAALSDFEQLRQVHAGNLSCTFAEERDYPSIEKEIARTGRPLLHRQDDVGQAATEKRLSRGISHASSTIVSLARSHVSSTGGSNEPLLDTPLCTFQLPDLTVYRDDFRGFIERDLIEQSMMVALEHAGRLNWWTRLGTGSQSLLPLATSGDGNCLLHAASLGMWGFHDRDLMLRKSLYALMDHGQEREALKRRWRWQQTMQNKESGLVYTEEEWQKEWNELLKLASSEPRIHYSTNGSNGAESQEEPVYESLEEFHVFVLAHVLRRPIVVVADTMLRDSGGEAFAPIPFGGIYLPLEVPANKCHRSPLVLAYDQAHFSALVSMEQKDSSKEQVVIPLTDSDHKMLPLHFAVDPGEDWEWGKDDNDNVMLASVTLSLEAKLHLLHCYMTVTWLPLPCEQAPLAQPESPTASAGEDARTPPDSGESDKESVSSSSNGNGDSSTTGTSGTTGKTSGGSSSSSSSSSNSSAGTTGTIGKEKGKKEKDKDKDKKRADTVANKLGSFGKSLGSKLKKNVGGLMTGKNTSGSGSKQEGQEKKKGSLRGRKGSKDSSPSIQTGSEDSGKGSPSSTSERQNGGYSSEGDPFKYSSDVKVSLSILRSAMQGERKYIFAAQLTTSNRQPFQEEMIQRYLVDAEERFRAEQEQRREAERKAAGGLATTAGSQLKKDGPELSYRSFESKEEVSDNSPPTFNALKSSSFTPVMYSGVFPIPRPTFIDHSPSPLTQHLHMHGYLDTRRQLAGGSPSSYPGLPSYATLPRHCPLAQGPPHTQYHPPSTSLGSPSRIISPCLASFPQEHDPIDYPNEPVGGYTNGLRDSRFTLDSRNGPMPVRHYSLGSAGGLASLQSSKCRTPTCNYYGHPETGNYCSYCYREELKRRETEPAIHRHTFGLSEPERDAASTMIGHCGNRTAVVLHLLWLIGRSFKLRPHLLDVVILFPVSLSPPSDENSGVLLRSGGRACSSTRVDCGGQGSAVGATVVRKLTCFLVAFSVLVQGDC</sequence>
<evidence type="ECO:0000313" key="20">
    <source>
        <dbReference type="Proteomes" id="UP001558613"/>
    </source>
</evidence>
<evidence type="ECO:0000256" key="15">
    <source>
        <dbReference type="ARBA" id="ARBA00023242"/>
    </source>
</evidence>
<dbReference type="InterPro" id="IPR003323">
    <property type="entry name" value="OTU_dom"/>
</dbReference>
<dbReference type="Proteomes" id="UP001558613">
    <property type="component" value="Unassembled WGS sequence"/>
</dbReference>
<name>A0ABR3M1N7_9TELE</name>
<dbReference type="InterPro" id="IPR002653">
    <property type="entry name" value="Znf_A20"/>
</dbReference>
<evidence type="ECO:0000256" key="4">
    <source>
        <dbReference type="ARBA" id="ARBA00005865"/>
    </source>
</evidence>
<feature type="non-terminal residue" evidence="19">
    <location>
        <position position="1"/>
    </location>
</feature>
<feature type="compositionally biased region" description="Basic and acidic residues" evidence="16">
    <location>
        <begin position="479"/>
        <end position="497"/>
    </location>
</feature>
<feature type="region of interest" description="Disordered" evidence="16">
    <location>
        <begin position="644"/>
        <end position="690"/>
    </location>
</feature>
<dbReference type="PANTHER" id="PTHR13367:SF8">
    <property type="entry name" value="OTU DOMAIN-CONTAINING PROTEIN 7B"/>
    <property type="match status" value="1"/>
</dbReference>
<keyword evidence="9" id="KW-0479">Metal-binding</keyword>
<dbReference type="Gene3D" id="1.20.5.4770">
    <property type="match status" value="1"/>
</dbReference>
<dbReference type="InterPro" id="IPR051346">
    <property type="entry name" value="OTU_Deubiquitinase"/>
</dbReference>
<evidence type="ECO:0000256" key="5">
    <source>
        <dbReference type="ARBA" id="ARBA00012759"/>
    </source>
</evidence>
<comment type="catalytic activity">
    <reaction evidence="1">
        <text>Thiol-dependent hydrolysis of ester, thioester, amide, peptide and isopeptide bonds formed by the C-terminal Gly of ubiquitin (a 76-residue protein attached to proteins as an intracellular targeting signal).</text>
        <dbReference type="EC" id="3.4.19.12"/>
    </reaction>
</comment>
<feature type="domain" description="A20-type" evidence="18">
    <location>
        <begin position="843"/>
        <end position="878"/>
    </location>
</feature>
<keyword evidence="12" id="KW-0378">Hydrolase</keyword>
<dbReference type="Pfam" id="PF02338">
    <property type="entry name" value="OTU"/>
    <property type="match status" value="1"/>
</dbReference>
<protein>
    <recommendedName>
        <fullName evidence="5">ubiquitinyl hydrolase 1</fullName>
        <ecNumber evidence="5">3.4.19.12</ecNumber>
    </recommendedName>
</protein>
<dbReference type="Gene3D" id="1.10.8.10">
    <property type="entry name" value="DNA helicase RuvA subunit, C-terminal domain"/>
    <property type="match status" value="1"/>
</dbReference>
<evidence type="ECO:0000256" key="1">
    <source>
        <dbReference type="ARBA" id="ARBA00000707"/>
    </source>
</evidence>
<dbReference type="SMART" id="SM00259">
    <property type="entry name" value="ZnF_A20"/>
    <property type="match status" value="1"/>
</dbReference>
<evidence type="ECO:0000256" key="10">
    <source>
        <dbReference type="ARBA" id="ARBA00022771"/>
    </source>
</evidence>
<evidence type="ECO:0000313" key="19">
    <source>
        <dbReference type="EMBL" id="KAL1258720.1"/>
    </source>
</evidence>
<evidence type="ECO:0000259" key="18">
    <source>
        <dbReference type="PROSITE" id="PS51036"/>
    </source>
</evidence>
<comment type="similarity">
    <text evidence="4">Belongs to the peptidase C64 family.</text>
</comment>
<dbReference type="SUPFAM" id="SSF57716">
    <property type="entry name" value="Glucocorticoid receptor-like (DNA-binding domain)"/>
    <property type="match status" value="1"/>
</dbReference>
<dbReference type="PROSITE" id="PS51036">
    <property type="entry name" value="ZF_A20"/>
    <property type="match status" value="1"/>
</dbReference>
<feature type="domain" description="OTU" evidence="17">
    <location>
        <begin position="148"/>
        <end position="328"/>
    </location>
</feature>
<keyword evidence="6" id="KW-0963">Cytoplasm</keyword>
<evidence type="ECO:0000256" key="2">
    <source>
        <dbReference type="ARBA" id="ARBA00004123"/>
    </source>
</evidence>
<dbReference type="Pfam" id="PF01754">
    <property type="entry name" value="zf-A20"/>
    <property type="match status" value="1"/>
</dbReference>
<keyword evidence="14" id="KW-0862">Zinc</keyword>
<evidence type="ECO:0000256" key="12">
    <source>
        <dbReference type="ARBA" id="ARBA00022801"/>
    </source>
</evidence>
<keyword evidence="11" id="KW-0833">Ubl conjugation pathway</keyword>
<keyword evidence="15" id="KW-0539">Nucleus</keyword>
<dbReference type="EC" id="3.4.19.12" evidence="5"/>
<accession>A0ABR3M1N7</accession>
<keyword evidence="13" id="KW-0788">Thiol protease</keyword>
<comment type="caution">
    <text evidence="19">The sequence shown here is derived from an EMBL/GenBank/DDBJ whole genome shotgun (WGS) entry which is preliminary data.</text>
</comment>
<evidence type="ECO:0000256" key="6">
    <source>
        <dbReference type="ARBA" id="ARBA00022490"/>
    </source>
</evidence>
<dbReference type="CDD" id="cd22772">
    <property type="entry name" value="OTU_OTUD7B"/>
    <property type="match status" value="1"/>
</dbReference>
<feature type="compositionally biased region" description="Low complexity" evidence="16">
    <location>
        <begin position="502"/>
        <end position="520"/>
    </location>
</feature>
<reference evidence="19 20" key="1">
    <citation type="submission" date="2023-09" db="EMBL/GenBank/DDBJ databases">
        <authorList>
            <person name="Wang M."/>
        </authorList>
    </citation>
    <scope>NUCLEOTIDE SEQUENCE [LARGE SCALE GENOMIC DNA]</scope>
    <source>
        <strain evidence="19">GT-2023</strain>
        <tissue evidence="19">Liver</tissue>
    </source>
</reference>
<keyword evidence="7" id="KW-0597">Phosphoprotein</keyword>
<evidence type="ECO:0000256" key="16">
    <source>
        <dbReference type="SAM" id="MobiDB-lite"/>
    </source>
</evidence>
<evidence type="ECO:0000256" key="7">
    <source>
        <dbReference type="ARBA" id="ARBA00022553"/>
    </source>
</evidence>
<keyword evidence="8" id="KW-0645">Protease</keyword>
<gene>
    <name evidence="19" type="ORF">QQF64_009297</name>
</gene>
<keyword evidence="10" id="KW-0863">Zinc-finger</keyword>
<evidence type="ECO:0000256" key="11">
    <source>
        <dbReference type="ARBA" id="ARBA00022786"/>
    </source>
</evidence>
<organism evidence="19 20">
    <name type="scientific">Cirrhinus molitorella</name>
    <name type="common">mud carp</name>
    <dbReference type="NCBI Taxonomy" id="172907"/>
    <lineage>
        <taxon>Eukaryota</taxon>
        <taxon>Metazoa</taxon>
        <taxon>Chordata</taxon>
        <taxon>Craniata</taxon>
        <taxon>Vertebrata</taxon>
        <taxon>Euteleostomi</taxon>
        <taxon>Actinopterygii</taxon>
        <taxon>Neopterygii</taxon>
        <taxon>Teleostei</taxon>
        <taxon>Ostariophysi</taxon>
        <taxon>Cypriniformes</taxon>
        <taxon>Cyprinidae</taxon>
        <taxon>Labeoninae</taxon>
        <taxon>Labeonini</taxon>
        <taxon>Cirrhinus</taxon>
    </lineage>
</organism>